<comment type="caution">
    <text evidence="2">The sequence shown here is derived from an EMBL/GenBank/DDBJ whole genome shotgun (WGS) entry which is preliminary data.</text>
</comment>
<keyword evidence="3" id="KW-1185">Reference proteome</keyword>
<keyword evidence="1" id="KW-0732">Signal</keyword>
<evidence type="ECO:0000256" key="1">
    <source>
        <dbReference type="SAM" id="SignalP"/>
    </source>
</evidence>
<evidence type="ECO:0008006" key="4">
    <source>
        <dbReference type="Google" id="ProtNLM"/>
    </source>
</evidence>
<accession>A0A7W3JPG8</accession>
<dbReference type="Proteomes" id="UP000526083">
    <property type="component" value="Unassembled WGS sequence"/>
</dbReference>
<feature type="chain" id="PRO_5031143636" description="Lipoprotein" evidence="1">
    <location>
        <begin position="25"/>
        <end position="149"/>
    </location>
</feature>
<name>A0A7W3JPG8_9MICO</name>
<dbReference type="PROSITE" id="PS51257">
    <property type="entry name" value="PROKAR_LIPOPROTEIN"/>
    <property type="match status" value="1"/>
</dbReference>
<proteinExistence type="predicted"/>
<organism evidence="2 3">
    <name type="scientific">Microbacterium halimionae</name>
    <dbReference type="NCBI Taxonomy" id="1526413"/>
    <lineage>
        <taxon>Bacteria</taxon>
        <taxon>Bacillati</taxon>
        <taxon>Actinomycetota</taxon>
        <taxon>Actinomycetes</taxon>
        <taxon>Micrococcales</taxon>
        <taxon>Microbacteriaceae</taxon>
        <taxon>Microbacterium</taxon>
    </lineage>
</organism>
<gene>
    <name evidence="2" type="ORF">FHX48_001629</name>
</gene>
<evidence type="ECO:0000313" key="3">
    <source>
        <dbReference type="Proteomes" id="UP000526083"/>
    </source>
</evidence>
<protein>
    <recommendedName>
        <fullName evidence="4">Lipoprotein</fullName>
    </recommendedName>
</protein>
<evidence type="ECO:0000313" key="2">
    <source>
        <dbReference type="EMBL" id="MBA8816556.1"/>
    </source>
</evidence>
<dbReference type="RefSeq" id="WP_167047236.1">
    <property type="nucleotide sequence ID" value="NZ_JAAOZB010000001.1"/>
</dbReference>
<dbReference type="EMBL" id="JACGWY010000002">
    <property type="protein sequence ID" value="MBA8816556.1"/>
    <property type="molecule type" value="Genomic_DNA"/>
</dbReference>
<sequence>MMNAPHRALASAAILVAATLTLCACQYLPNVALRLNGDGTVDFGSCDRPVVVGLVDAKAYIRTNDENTATQLTVEETPATLSNGDVIHLGPTPPQEEWDRISVSIWGTEASTVLGVSGIFDAGQLSVGEWSWAKNSSMFEDVEHCELDG</sequence>
<dbReference type="AlphaFoldDB" id="A0A7W3JPG8"/>
<feature type="signal peptide" evidence="1">
    <location>
        <begin position="1"/>
        <end position="24"/>
    </location>
</feature>
<reference evidence="2 3" key="1">
    <citation type="submission" date="2020-07" db="EMBL/GenBank/DDBJ databases">
        <title>Sequencing the genomes of 1000 actinobacteria strains.</title>
        <authorList>
            <person name="Klenk H.-P."/>
        </authorList>
    </citation>
    <scope>NUCLEOTIDE SEQUENCE [LARGE SCALE GENOMIC DNA]</scope>
    <source>
        <strain evidence="2 3">DSM 27576</strain>
    </source>
</reference>